<reference evidence="1" key="2">
    <citation type="journal article" date="2021" name="PeerJ">
        <title>Extensive microbial diversity within the chicken gut microbiome revealed by metagenomics and culture.</title>
        <authorList>
            <person name="Gilroy R."/>
            <person name="Ravi A."/>
            <person name="Getino M."/>
            <person name="Pursley I."/>
            <person name="Horton D.L."/>
            <person name="Alikhan N.F."/>
            <person name="Baker D."/>
            <person name="Gharbi K."/>
            <person name="Hall N."/>
            <person name="Watson M."/>
            <person name="Adriaenssens E.M."/>
            <person name="Foster-Nyarko E."/>
            <person name="Jarju S."/>
            <person name="Secka A."/>
            <person name="Antonio M."/>
            <person name="Oren A."/>
            <person name="Chaudhuri R.R."/>
            <person name="La Ragione R."/>
            <person name="Hildebrand F."/>
            <person name="Pallen M.J."/>
        </authorList>
    </citation>
    <scope>NUCLEOTIDE SEQUENCE</scope>
    <source>
        <strain evidence="1">B1-8020</strain>
    </source>
</reference>
<sequence length="210" mass="24955">MRIKKVVTIGSDKNCDYVLIRENVLPVHCQIIKTYTDEFFLLPFSEKIKVIGNSSRELKANQILKLDFEAKININYHNIYWQQWFCGYALNCNNCKYSIVAIKSIDRFCQYCMECNYNPPPMIFGFNPKFNGKEHAFYYWCEDCGLIHAPFDVWCIECNAPSPEPLWRSWEKHIKMYDRSIESLTHYPSKKQMYATYGYKDIDNTEKIPK</sequence>
<dbReference type="AlphaFoldDB" id="A0A9D9NGD9"/>
<dbReference type="EMBL" id="JADIMA010000032">
    <property type="protein sequence ID" value="MBO8472622.1"/>
    <property type="molecule type" value="Genomic_DNA"/>
</dbReference>
<evidence type="ECO:0008006" key="3">
    <source>
        <dbReference type="Google" id="ProtNLM"/>
    </source>
</evidence>
<accession>A0A9D9NGD9</accession>
<name>A0A9D9NGD9_9BACT</name>
<gene>
    <name evidence="1" type="ORF">IAB81_03215</name>
</gene>
<dbReference type="SUPFAM" id="SSF49879">
    <property type="entry name" value="SMAD/FHA domain"/>
    <property type="match status" value="1"/>
</dbReference>
<dbReference type="Proteomes" id="UP000823604">
    <property type="component" value="Unassembled WGS sequence"/>
</dbReference>
<dbReference type="InterPro" id="IPR008984">
    <property type="entry name" value="SMAD_FHA_dom_sf"/>
</dbReference>
<proteinExistence type="predicted"/>
<comment type="caution">
    <text evidence="1">The sequence shown here is derived from an EMBL/GenBank/DDBJ whole genome shotgun (WGS) entry which is preliminary data.</text>
</comment>
<protein>
    <recommendedName>
        <fullName evidence="3">FHA domain-containing protein</fullName>
    </recommendedName>
</protein>
<evidence type="ECO:0000313" key="2">
    <source>
        <dbReference type="Proteomes" id="UP000823604"/>
    </source>
</evidence>
<reference evidence="1" key="1">
    <citation type="submission" date="2020-10" db="EMBL/GenBank/DDBJ databases">
        <authorList>
            <person name="Gilroy R."/>
        </authorList>
    </citation>
    <scope>NUCLEOTIDE SEQUENCE</scope>
    <source>
        <strain evidence="1">B1-8020</strain>
    </source>
</reference>
<organism evidence="1 2">
    <name type="scientific">Candidatus Merdivivens pullicola</name>
    <dbReference type="NCBI Taxonomy" id="2840872"/>
    <lineage>
        <taxon>Bacteria</taxon>
        <taxon>Pseudomonadati</taxon>
        <taxon>Bacteroidota</taxon>
        <taxon>Bacteroidia</taxon>
        <taxon>Bacteroidales</taxon>
        <taxon>Muribaculaceae</taxon>
        <taxon>Muribaculaceae incertae sedis</taxon>
        <taxon>Candidatus Merdivivens</taxon>
    </lineage>
</organism>
<evidence type="ECO:0000313" key="1">
    <source>
        <dbReference type="EMBL" id="MBO8472622.1"/>
    </source>
</evidence>